<keyword evidence="2" id="KW-0677">Repeat</keyword>
<evidence type="ECO:0000313" key="4">
    <source>
        <dbReference type="EMBL" id="MFD2517587.1"/>
    </source>
</evidence>
<dbReference type="Gene3D" id="3.40.250.10">
    <property type="entry name" value="Rhodanese-like domain"/>
    <property type="match status" value="2"/>
</dbReference>
<dbReference type="PROSITE" id="PS50206">
    <property type="entry name" value="RHODANESE_3"/>
    <property type="match status" value="2"/>
</dbReference>
<sequence>MKSPIISAAQLNRRLDDPNLIILDCSPQSNVSGLKPEFGNTVIKNARYFDIDTDFSDLTSGLPHTLPSPEQFGKNCRKLGLDNSSEIVVYDNLGIYTSPRVWWMFRAMGHDRIAVLDGGLSAWVKSGYPTQTAHDTAKKSGNFTARFKPELVSDLDFVKQNLTAKEALIIDARSRERFIGTVPEPRAGVRSGNIPGSVNIPFEEVLDNRKFKEKEELRAVFKEVNDPSKELVFSCGSGITACILLLASELVLDQKKSVYDGSWAEWGSREKNS</sequence>
<dbReference type="Pfam" id="PF00581">
    <property type="entry name" value="Rhodanese"/>
    <property type="match status" value="2"/>
</dbReference>
<dbReference type="InterPro" id="IPR045078">
    <property type="entry name" value="TST/MPST-like"/>
</dbReference>
<dbReference type="PANTHER" id="PTHR11364:SF27">
    <property type="entry name" value="SULFURTRANSFERASE"/>
    <property type="match status" value="1"/>
</dbReference>
<dbReference type="InterPro" id="IPR001763">
    <property type="entry name" value="Rhodanese-like_dom"/>
</dbReference>
<feature type="domain" description="Rhodanese" evidence="3">
    <location>
        <begin position="16"/>
        <end position="132"/>
    </location>
</feature>
<protein>
    <submittedName>
        <fullName evidence="4">Sulfurtransferase</fullName>
        <ecNumber evidence="4">2.8.1.-</ecNumber>
    </submittedName>
</protein>
<dbReference type="CDD" id="cd01449">
    <property type="entry name" value="TST_Repeat_2"/>
    <property type="match status" value="1"/>
</dbReference>
<feature type="domain" description="Rhodanese" evidence="3">
    <location>
        <begin position="163"/>
        <end position="271"/>
    </location>
</feature>
<dbReference type="SMART" id="SM00450">
    <property type="entry name" value="RHOD"/>
    <property type="match status" value="2"/>
</dbReference>
<evidence type="ECO:0000259" key="3">
    <source>
        <dbReference type="PROSITE" id="PS50206"/>
    </source>
</evidence>
<name>A0ABW5IXC2_9FLAO</name>
<dbReference type="Proteomes" id="UP001597468">
    <property type="component" value="Unassembled WGS sequence"/>
</dbReference>
<dbReference type="PANTHER" id="PTHR11364">
    <property type="entry name" value="THIOSULFATE SULFERTANSFERASE"/>
    <property type="match status" value="1"/>
</dbReference>
<organism evidence="4 5">
    <name type="scientific">Salinimicrobium flavum</name>
    <dbReference type="NCBI Taxonomy" id="1737065"/>
    <lineage>
        <taxon>Bacteria</taxon>
        <taxon>Pseudomonadati</taxon>
        <taxon>Bacteroidota</taxon>
        <taxon>Flavobacteriia</taxon>
        <taxon>Flavobacteriales</taxon>
        <taxon>Flavobacteriaceae</taxon>
        <taxon>Salinimicrobium</taxon>
    </lineage>
</organism>
<evidence type="ECO:0000313" key="5">
    <source>
        <dbReference type="Proteomes" id="UP001597468"/>
    </source>
</evidence>
<dbReference type="GO" id="GO:0016740">
    <property type="term" value="F:transferase activity"/>
    <property type="evidence" value="ECO:0007669"/>
    <property type="project" value="UniProtKB-KW"/>
</dbReference>
<reference evidence="5" key="1">
    <citation type="journal article" date="2019" name="Int. J. Syst. Evol. Microbiol.">
        <title>The Global Catalogue of Microorganisms (GCM) 10K type strain sequencing project: providing services to taxonomists for standard genome sequencing and annotation.</title>
        <authorList>
            <consortium name="The Broad Institute Genomics Platform"/>
            <consortium name="The Broad Institute Genome Sequencing Center for Infectious Disease"/>
            <person name="Wu L."/>
            <person name="Ma J."/>
        </authorList>
    </citation>
    <scope>NUCLEOTIDE SEQUENCE [LARGE SCALE GENOMIC DNA]</scope>
    <source>
        <strain evidence="5">KCTC 42585</strain>
    </source>
</reference>
<evidence type="ECO:0000256" key="2">
    <source>
        <dbReference type="ARBA" id="ARBA00022737"/>
    </source>
</evidence>
<evidence type="ECO:0000256" key="1">
    <source>
        <dbReference type="ARBA" id="ARBA00022679"/>
    </source>
</evidence>
<proteinExistence type="predicted"/>
<gene>
    <name evidence="4" type="ORF">ACFSTG_06755</name>
</gene>
<dbReference type="InterPro" id="IPR036873">
    <property type="entry name" value="Rhodanese-like_dom_sf"/>
</dbReference>
<dbReference type="CDD" id="cd01448">
    <property type="entry name" value="TST_Repeat_1"/>
    <property type="match status" value="1"/>
</dbReference>
<keyword evidence="1 4" id="KW-0808">Transferase</keyword>
<dbReference type="RefSeq" id="WP_380750034.1">
    <property type="nucleotide sequence ID" value="NZ_JBHULT010000006.1"/>
</dbReference>
<comment type="caution">
    <text evidence="4">The sequence shown here is derived from an EMBL/GenBank/DDBJ whole genome shotgun (WGS) entry which is preliminary data.</text>
</comment>
<accession>A0ABW5IXC2</accession>
<dbReference type="EMBL" id="JBHULT010000006">
    <property type="protein sequence ID" value="MFD2517587.1"/>
    <property type="molecule type" value="Genomic_DNA"/>
</dbReference>
<dbReference type="EC" id="2.8.1.-" evidence="4"/>
<dbReference type="SUPFAM" id="SSF52821">
    <property type="entry name" value="Rhodanese/Cell cycle control phosphatase"/>
    <property type="match status" value="2"/>
</dbReference>
<keyword evidence="5" id="KW-1185">Reference proteome</keyword>